<name>A0A1H1X5U0_9ACTN</name>
<dbReference type="InterPro" id="IPR013783">
    <property type="entry name" value="Ig-like_fold"/>
</dbReference>
<dbReference type="PROSITE" id="PS00196">
    <property type="entry name" value="COPPER_BLUE"/>
    <property type="match status" value="1"/>
</dbReference>
<dbReference type="AlphaFoldDB" id="A0A1H1X5U0"/>
<evidence type="ECO:0000313" key="9">
    <source>
        <dbReference type="Proteomes" id="UP000198688"/>
    </source>
</evidence>
<dbReference type="InterPro" id="IPR058094">
    <property type="entry name" value="Ig-like_OmpL47-like"/>
</dbReference>
<keyword evidence="3" id="KW-0249">Electron transport</keyword>
<keyword evidence="5" id="KW-0732">Signal</keyword>
<evidence type="ECO:0000256" key="3">
    <source>
        <dbReference type="ARBA" id="ARBA00022982"/>
    </source>
</evidence>
<sequence>MLALVAGLVVAMTPLLVPPASAAQTLTWTADGDITRYKSAPTTATAGETTIVWENSEATGNTLGMPHTLTFDTSTEGYNHDVTLNILASPFDATDGKHTATVNLTPGKYRYFCTIPGHSTMVGELVVTSGGGEDTTAPTVSGAVTGTRDPAGAYVGSATVTVTASDSGSGVAGVEYQVDDASWQAYSSGVVVSAPGDHSVQFRATDRAGNVSAAGSVTFTVVAAGDDDTTAPAVSAQLAGARDAAGDYVGSVSFTLTATDAGSGVASVEYQLDGGAWTVYTAPGAVNTAGTHMLHYRAVDNAGNTSAVRMEHFTIVVPPVPDTTPPVTTATVASSPGRATVTVTATDADSGVASVEYQLDGGAWTGYAAPVVVTAAGAHTLGYRATDNAGNTAAVKSVTLTVAVPGACSDTRATVIIDGDDTGIPNTVTGDGCTINDLIAEHATYRTHAAFVRHVETVTAGLVAAGTLTSRRAGTIVRTAARSSVGS</sequence>
<feature type="signal peptide" evidence="5">
    <location>
        <begin position="1"/>
        <end position="22"/>
    </location>
</feature>
<dbReference type="GO" id="GO:0005507">
    <property type="term" value="F:copper ion binding"/>
    <property type="evidence" value="ECO:0007669"/>
    <property type="project" value="InterPro"/>
</dbReference>
<dbReference type="InterPro" id="IPR028871">
    <property type="entry name" value="BlueCu_1_BS"/>
</dbReference>
<dbReference type="Proteomes" id="UP000198688">
    <property type="component" value="Chromosome I"/>
</dbReference>
<gene>
    <name evidence="8" type="ORF">SAMN04489716_2353</name>
</gene>
<reference evidence="8 9" key="1">
    <citation type="submission" date="2016-10" db="EMBL/GenBank/DDBJ databases">
        <authorList>
            <person name="de Groot N.N."/>
        </authorList>
    </citation>
    <scope>NUCLEOTIDE SEQUENCE [LARGE SCALE GENOMIC DNA]</scope>
    <source>
        <strain evidence="8 9">DSM 43941</strain>
    </source>
</reference>
<feature type="domain" description="Ig-like" evidence="7">
    <location>
        <begin position="340"/>
        <end position="397"/>
    </location>
</feature>
<keyword evidence="4" id="KW-0186">Copper</keyword>
<dbReference type="EMBL" id="LT629758">
    <property type="protein sequence ID" value="SDT04715.1"/>
    <property type="molecule type" value="Genomic_DNA"/>
</dbReference>
<keyword evidence="1" id="KW-0813">Transport</keyword>
<keyword evidence="2" id="KW-0479">Metal-binding</keyword>
<proteinExistence type="predicted"/>
<dbReference type="InterPro" id="IPR022038">
    <property type="entry name" value="Ig-like_bact"/>
</dbReference>
<dbReference type="SUPFAM" id="SSF49503">
    <property type="entry name" value="Cupredoxins"/>
    <property type="match status" value="1"/>
</dbReference>
<dbReference type="Gene3D" id="2.60.40.420">
    <property type="entry name" value="Cupredoxins - blue copper proteins"/>
    <property type="match status" value="1"/>
</dbReference>
<dbReference type="Pfam" id="PF00127">
    <property type="entry name" value="Copper-bind"/>
    <property type="match status" value="1"/>
</dbReference>
<dbReference type="Gene3D" id="2.60.40.10">
    <property type="entry name" value="Immunoglobulins"/>
    <property type="match status" value="3"/>
</dbReference>
<organism evidence="8 9">
    <name type="scientific">Actinoplanes derwentensis</name>
    <dbReference type="NCBI Taxonomy" id="113562"/>
    <lineage>
        <taxon>Bacteria</taxon>
        <taxon>Bacillati</taxon>
        <taxon>Actinomycetota</taxon>
        <taxon>Actinomycetes</taxon>
        <taxon>Micromonosporales</taxon>
        <taxon>Micromonosporaceae</taxon>
        <taxon>Actinoplanes</taxon>
    </lineage>
</organism>
<dbReference type="Pfam" id="PF12245">
    <property type="entry name" value="Big_3_2"/>
    <property type="match status" value="1"/>
</dbReference>
<dbReference type="SUPFAM" id="SSF81296">
    <property type="entry name" value="E set domains"/>
    <property type="match status" value="2"/>
</dbReference>
<protein>
    <submittedName>
        <fullName evidence="8">Ig-like domain (Group 3)</fullName>
    </submittedName>
</protein>
<evidence type="ECO:0000256" key="2">
    <source>
        <dbReference type="ARBA" id="ARBA00022723"/>
    </source>
</evidence>
<evidence type="ECO:0000259" key="7">
    <source>
        <dbReference type="Pfam" id="PF12245"/>
    </source>
</evidence>
<dbReference type="GO" id="GO:0005975">
    <property type="term" value="P:carbohydrate metabolic process"/>
    <property type="evidence" value="ECO:0007669"/>
    <property type="project" value="UniProtKB-ARBA"/>
</dbReference>
<evidence type="ECO:0000256" key="5">
    <source>
        <dbReference type="SAM" id="SignalP"/>
    </source>
</evidence>
<dbReference type="InterPro" id="IPR000923">
    <property type="entry name" value="BlueCu_1"/>
</dbReference>
<evidence type="ECO:0000313" key="8">
    <source>
        <dbReference type="EMBL" id="SDT04715.1"/>
    </source>
</evidence>
<evidence type="ECO:0000256" key="4">
    <source>
        <dbReference type="ARBA" id="ARBA00023008"/>
    </source>
</evidence>
<evidence type="ECO:0000256" key="1">
    <source>
        <dbReference type="ARBA" id="ARBA00022448"/>
    </source>
</evidence>
<dbReference type="InterPro" id="IPR008972">
    <property type="entry name" value="Cupredoxin"/>
</dbReference>
<evidence type="ECO:0000259" key="6">
    <source>
        <dbReference type="Pfam" id="PF00127"/>
    </source>
</evidence>
<dbReference type="STRING" id="113562.SAMN04489716_2353"/>
<feature type="chain" id="PRO_5009265225" evidence="5">
    <location>
        <begin position="23"/>
        <end position="487"/>
    </location>
</feature>
<dbReference type="InterPro" id="IPR014756">
    <property type="entry name" value="Ig_E-set"/>
</dbReference>
<dbReference type="NCBIfam" id="NF047446">
    <property type="entry name" value="barrel_OmpL47"/>
    <property type="match status" value="3"/>
</dbReference>
<accession>A0A1H1X5U0</accession>
<feature type="domain" description="Blue (type 1) copper" evidence="6">
    <location>
        <begin position="35"/>
        <end position="127"/>
    </location>
</feature>
<dbReference type="GO" id="GO:0009055">
    <property type="term" value="F:electron transfer activity"/>
    <property type="evidence" value="ECO:0007669"/>
    <property type="project" value="InterPro"/>
</dbReference>
<keyword evidence="9" id="KW-1185">Reference proteome</keyword>